<dbReference type="EMBL" id="NBSK02000005">
    <property type="protein sequence ID" value="KAJ0202801.1"/>
    <property type="molecule type" value="Genomic_DNA"/>
</dbReference>
<keyword evidence="3" id="KW-1185">Reference proteome</keyword>
<organism evidence="2 3">
    <name type="scientific">Lactuca sativa</name>
    <name type="common">Garden lettuce</name>
    <dbReference type="NCBI Taxonomy" id="4236"/>
    <lineage>
        <taxon>Eukaryota</taxon>
        <taxon>Viridiplantae</taxon>
        <taxon>Streptophyta</taxon>
        <taxon>Embryophyta</taxon>
        <taxon>Tracheophyta</taxon>
        <taxon>Spermatophyta</taxon>
        <taxon>Magnoliopsida</taxon>
        <taxon>eudicotyledons</taxon>
        <taxon>Gunneridae</taxon>
        <taxon>Pentapetalae</taxon>
        <taxon>asterids</taxon>
        <taxon>campanulids</taxon>
        <taxon>Asterales</taxon>
        <taxon>Asteraceae</taxon>
        <taxon>Cichorioideae</taxon>
        <taxon>Cichorieae</taxon>
        <taxon>Lactucinae</taxon>
        <taxon>Lactuca</taxon>
    </lineage>
</organism>
<evidence type="ECO:0000313" key="3">
    <source>
        <dbReference type="Proteomes" id="UP000235145"/>
    </source>
</evidence>
<name>A0A9R1VAL5_LACSA</name>
<dbReference type="Proteomes" id="UP000235145">
    <property type="component" value="Unassembled WGS sequence"/>
</dbReference>
<accession>A0A9R1VAL5</accession>
<evidence type="ECO:0000256" key="1">
    <source>
        <dbReference type="SAM" id="MobiDB-lite"/>
    </source>
</evidence>
<evidence type="ECO:0000313" key="2">
    <source>
        <dbReference type="EMBL" id="KAJ0202801.1"/>
    </source>
</evidence>
<sequence>MSSLDDTRSSASDGQAFTHTTTTQMQGQITETTVVAIADLWRPPPVRTEQPVVSTNSTPRSTTNQLSQPVVCWPQPLTLKKEANTWFPRTMPSLVQFLKSRYQFSLVVGKPNPTVSMEQPPEFKSYTNQHQDPKNEVLTIKRLHKRYEHREVDDDVEVLSRNFLNINFS</sequence>
<proteinExistence type="predicted"/>
<feature type="compositionally biased region" description="Polar residues" evidence="1">
    <location>
        <begin position="51"/>
        <end position="67"/>
    </location>
</feature>
<gene>
    <name evidence="2" type="ORF">LSAT_V11C500253510</name>
</gene>
<comment type="caution">
    <text evidence="2">The sequence shown here is derived from an EMBL/GenBank/DDBJ whole genome shotgun (WGS) entry which is preliminary data.</text>
</comment>
<feature type="region of interest" description="Disordered" evidence="1">
    <location>
        <begin position="1"/>
        <end position="25"/>
    </location>
</feature>
<feature type="compositionally biased region" description="Polar residues" evidence="1">
    <location>
        <begin position="9"/>
        <end position="25"/>
    </location>
</feature>
<dbReference type="AlphaFoldDB" id="A0A9R1VAL5"/>
<reference evidence="2 3" key="1">
    <citation type="journal article" date="2017" name="Nat. Commun.">
        <title>Genome assembly with in vitro proximity ligation data and whole-genome triplication in lettuce.</title>
        <authorList>
            <person name="Reyes-Chin-Wo S."/>
            <person name="Wang Z."/>
            <person name="Yang X."/>
            <person name="Kozik A."/>
            <person name="Arikit S."/>
            <person name="Song C."/>
            <person name="Xia L."/>
            <person name="Froenicke L."/>
            <person name="Lavelle D.O."/>
            <person name="Truco M.J."/>
            <person name="Xia R."/>
            <person name="Zhu S."/>
            <person name="Xu C."/>
            <person name="Xu H."/>
            <person name="Xu X."/>
            <person name="Cox K."/>
            <person name="Korf I."/>
            <person name="Meyers B.C."/>
            <person name="Michelmore R.W."/>
        </authorList>
    </citation>
    <scope>NUCLEOTIDE SEQUENCE [LARGE SCALE GENOMIC DNA]</scope>
    <source>
        <strain evidence="3">cv. Salinas</strain>
        <tissue evidence="2">Seedlings</tissue>
    </source>
</reference>
<protein>
    <submittedName>
        <fullName evidence="2">Uncharacterized protein</fullName>
    </submittedName>
</protein>
<feature type="region of interest" description="Disordered" evidence="1">
    <location>
        <begin position="46"/>
        <end position="67"/>
    </location>
</feature>